<keyword evidence="3 5" id="KW-1133">Transmembrane helix</keyword>
<proteinExistence type="predicted"/>
<evidence type="ECO:0000256" key="4">
    <source>
        <dbReference type="ARBA" id="ARBA00023136"/>
    </source>
</evidence>
<feature type="transmembrane region" description="Helical" evidence="5">
    <location>
        <begin position="43"/>
        <end position="59"/>
    </location>
</feature>
<dbReference type="Proteomes" id="UP000659344">
    <property type="component" value="Unassembled WGS sequence"/>
</dbReference>
<keyword evidence="4 5" id="KW-0472">Membrane</keyword>
<dbReference type="InterPro" id="IPR013130">
    <property type="entry name" value="Fe3_Rdtase_TM_dom"/>
</dbReference>
<feature type="transmembrane region" description="Helical" evidence="5">
    <location>
        <begin position="71"/>
        <end position="95"/>
    </location>
</feature>
<evidence type="ECO:0000313" key="8">
    <source>
        <dbReference type="Proteomes" id="UP000659344"/>
    </source>
</evidence>
<name>A0ABQ1YCF1_9BACL</name>
<gene>
    <name evidence="7" type="ORF">GCM10008013_18590</name>
</gene>
<comment type="caution">
    <text evidence="7">The sequence shown here is derived from an EMBL/GenBank/DDBJ whole genome shotgun (WGS) entry which is preliminary data.</text>
</comment>
<evidence type="ECO:0000256" key="3">
    <source>
        <dbReference type="ARBA" id="ARBA00022989"/>
    </source>
</evidence>
<protein>
    <recommendedName>
        <fullName evidence="6">Ferric oxidoreductase domain-containing protein</fullName>
    </recommendedName>
</protein>
<evidence type="ECO:0000256" key="5">
    <source>
        <dbReference type="SAM" id="Phobius"/>
    </source>
</evidence>
<keyword evidence="2 5" id="KW-0812">Transmembrane</keyword>
<feature type="transmembrane region" description="Helical" evidence="5">
    <location>
        <begin position="107"/>
        <end position="125"/>
    </location>
</feature>
<dbReference type="Pfam" id="PF01794">
    <property type="entry name" value="Ferric_reduct"/>
    <property type="match status" value="1"/>
</dbReference>
<dbReference type="EMBL" id="BMFT01000001">
    <property type="protein sequence ID" value="GGH20941.1"/>
    <property type="molecule type" value="Genomic_DNA"/>
</dbReference>
<organism evidence="7 8">
    <name type="scientific">Paenibacillus segetis</name>
    <dbReference type="NCBI Taxonomy" id="1325360"/>
    <lineage>
        <taxon>Bacteria</taxon>
        <taxon>Bacillati</taxon>
        <taxon>Bacillota</taxon>
        <taxon>Bacilli</taxon>
        <taxon>Bacillales</taxon>
        <taxon>Paenibacillaceae</taxon>
        <taxon>Paenibacillus</taxon>
    </lineage>
</organism>
<evidence type="ECO:0000256" key="1">
    <source>
        <dbReference type="ARBA" id="ARBA00004141"/>
    </source>
</evidence>
<feature type="domain" description="Ferric oxidoreductase" evidence="6">
    <location>
        <begin position="6"/>
        <end position="119"/>
    </location>
</feature>
<dbReference type="RefSeq" id="WP_188537979.1">
    <property type="nucleotide sequence ID" value="NZ_BMFT01000001.1"/>
</dbReference>
<keyword evidence="8" id="KW-1185">Reference proteome</keyword>
<evidence type="ECO:0000313" key="7">
    <source>
        <dbReference type="EMBL" id="GGH20941.1"/>
    </source>
</evidence>
<reference evidence="8" key="1">
    <citation type="journal article" date="2019" name="Int. J. Syst. Evol. Microbiol.">
        <title>The Global Catalogue of Microorganisms (GCM) 10K type strain sequencing project: providing services to taxonomists for standard genome sequencing and annotation.</title>
        <authorList>
            <consortium name="The Broad Institute Genomics Platform"/>
            <consortium name="The Broad Institute Genome Sequencing Center for Infectious Disease"/>
            <person name="Wu L."/>
            <person name="Ma J."/>
        </authorList>
    </citation>
    <scope>NUCLEOTIDE SEQUENCE [LARGE SCALE GENOMIC DNA]</scope>
    <source>
        <strain evidence="8">CGMCC 1.12769</strain>
    </source>
</reference>
<evidence type="ECO:0000259" key="6">
    <source>
        <dbReference type="Pfam" id="PF01794"/>
    </source>
</evidence>
<feature type="transmembrane region" description="Helical" evidence="5">
    <location>
        <begin position="6"/>
        <end position="23"/>
    </location>
</feature>
<sequence>MIISEILAWLAVIFTVLLALKYIARISKHRQLNRLFRKFHKHLGILMITTGLLHGILAGNEETTNLFDMQFMSKLFTLNLGSVCLFVAMLLALTYMFRKKLKKRWMFLHRLLTIILLVLLVLHVHEEIDRQHHNKEVNFPEISEQSLNQLWDVSMIDK</sequence>
<evidence type="ECO:0000256" key="2">
    <source>
        <dbReference type="ARBA" id="ARBA00022692"/>
    </source>
</evidence>
<comment type="subcellular location">
    <subcellularLocation>
        <location evidence="1">Membrane</location>
        <topology evidence="1">Multi-pass membrane protein</topology>
    </subcellularLocation>
</comment>
<accession>A0ABQ1YCF1</accession>